<evidence type="ECO:0000259" key="2">
    <source>
        <dbReference type="Pfam" id="PF01557"/>
    </source>
</evidence>
<dbReference type="AlphaFoldDB" id="A0A398BDS5"/>
<keyword evidence="1" id="KW-0456">Lyase</keyword>
<accession>A0A398BDS5</accession>
<feature type="domain" description="Fumarylacetoacetase-like C-terminal" evidence="2">
    <location>
        <begin position="83"/>
        <end position="253"/>
    </location>
</feature>
<evidence type="ECO:0000256" key="1">
    <source>
        <dbReference type="ARBA" id="ARBA00023239"/>
    </source>
</evidence>
<dbReference type="InterPro" id="IPR050772">
    <property type="entry name" value="Hydratase-Decarb/MhpD_sf"/>
</dbReference>
<proteinExistence type="predicted"/>
<dbReference type="PANTHER" id="PTHR30143:SF0">
    <property type="entry name" value="2-KETO-4-PENTENOATE HYDRATASE"/>
    <property type="match status" value="1"/>
</dbReference>
<dbReference type="EMBL" id="QWVS01000006">
    <property type="protein sequence ID" value="RID88429.1"/>
    <property type="molecule type" value="Genomic_DNA"/>
</dbReference>
<comment type="caution">
    <text evidence="3">The sequence shown here is derived from an EMBL/GenBank/DDBJ whole genome shotgun (WGS) entry which is preliminary data.</text>
</comment>
<name>A0A398BDS5_9BACI</name>
<evidence type="ECO:0000313" key="3">
    <source>
        <dbReference type="EMBL" id="RID88429.1"/>
    </source>
</evidence>
<keyword evidence="4" id="KW-1185">Reference proteome</keyword>
<dbReference type="Proteomes" id="UP000266016">
    <property type="component" value="Unassembled WGS sequence"/>
</dbReference>
<reference evidence="3 4" key="1">
    <citation type="submission" date="2018-08" db="EMBL/GenBank/DDBJ databases">
        <title>Bacillus jemisoniae sp. nov., Bacillus chryseoplanitiae sp. nov., Bacillus resnikiae sp. nov., and Bacillus frankliniae sp. nov., isolated from Viking spacecraft and associated surfaces.</title>
        <authorList>
            <person name="Seuylemezian A."/>
            <person name="Vaishampayan P."/>
        </authorList>
    </citation>
    <scope>NUCLEOTIDE SEQUENCE [LARGE SCALE GENOMIC DNA]</scope>
    <source>
        <strain evidence="3 4">MA001</strain>
    </source>
</reference>
<organism evidence="3 4">
    <name type="scientific">Peribacillus asahii</name>
    <dbReference type="NCBI Taxonomy" id="228899"/>
    <lineage>
        <taxon>Bacteria</taxon>
        <taxon>Bacillati</taxon>
        <taxon>Bacillota</taxon>
        <taxon>Bacilli</taxon>
        <taxon>Bacillales</taxon>
        <taxon>Bacillaceae</taxon>
        <taxon>Peribacillus</taxon>
    </lineage>
</organism>
<dbReference type="InterPro" id="IPR011234">
    <property type="entry name" value="Fumarylacetoacetase-like_C"/>
</dbReference>
<protein>
    <submittedName>
        <fullName evidence="3">2-keto-4-pentenoate hydratase</fullName>
    </submittedName>
</protein>
<dbReference type="RefSeq" id="WP_119115881.1">
    <property type="nucleotide sequence ID" value="NZ_QWVS01000006.1"/>
</dbReference>
<evidence type="ECO:0000313" key="4">
    <source>
        <dbReference type="Proteomes" id="UP000266016"/>
    </source>
</evidence>
<dbReference type="Pfam" id="PF01557">
    <property type="entry name" value="FAA_hydrolase"/>
    <property type="match status" value="1"/>
</dbReference>
<dbReference type="InterPro" id="IPR036663">
    <property type="entry name" value="Fumarylacetoacetase_C_sf"/>
</dbReference>
<dbReference type="GO" id="GO:0008684">
    <property type="term" value="F:2-oxopent-4-enoate hydratase activity"/>
    <property type="evidence" value="ECO:0007669"/>
    <property type="project" value="TreeGrafter"/>
</dbReference>
<dbReference type="GO" id="GO:0005737">
    <property type="term" value="C:cytoplasm"/>
    <property type="evidence" value="ECO:0007669"/>
    <property type="project" value="TreeGrafter"/>
</dbReference>
<dbReference type="Gene3D" id="3.90.850.10">
    <property type="entry name" value="Fumarylacetoacetase-like, C-terminal domain"/>
    <property type="match status" value="1"/>
</dbReference>
<sequence>MKIQKAATFLLEAEKTRQAIKPLTVSYPDITVDEAYYIQLEQIRRKVENGAVIVGKKIGATSQAIQQMFQVNQPDYGHLLDDMMFVEGEVISLDSYVQPKVEFEIAFVLKKNLKGPNVTVLDVVEATDYIVPAIEIIDSRIEDWQIQFEDTVADNGSSAGAVIGGKPTSLENIDLAHIGMVAYKNGEYLDSAAGAAVLGNPLRAVAWLANSLGKYDVSLKAGEVILSGALTAAVPIEANDTFTVDFDHIGTVSVSFKNKRGEMK</sequence>
<dbReference type="SUPFAM" id="SSF56529">
    <property type="entry name" value="FAH"/>
    <property type="match status" value="1"/>
</dbReference>
<gene>
    <name evidence="3" type="ORF">D1953_04015</name>
</gene>
<dbReference type="PANTHER" id="PTHR30143">
    <property type="entry name" value="ACID HYDRATASE"/>
    <property type="match status" value="1"/>
</dbReference>